<comment type="caution">
    <text evidence="2">The sequence shown here is derived from an EMBL/GenBank/DDBJ whole genome shotgun (WGS) entry which is preliminary data.</text>
</comment>
<keyword evidence="1" id="KW-0472">Membrane</keyword>
<organism evidence="2 3">
    <name type="scientific">Vibrio qingdaonensis</name>
    <dbReference type="NCBI Taxonomy" id="2829491"/>
    <lineage>
        <taxon>Bacteria</taxon>
        <taxon>Pseudomonadati</taxon>
        <taxon>Pseudomonadota</taxon>
        <taxon>Gammaproteobacteria</taxon>
        <taxon>Vibrionales</taxon>
        <taxon>Vibrionaceae</taxon>
        <taxon>Vibrio</taxon>
    </lineage>
</organism>
<feature type="transmembrane region" description="Helical" evidence="1">
    <location>
        <begin position="108"/>
        <end position="129"/>
    </location>
</feature>
<dbReference type="RefSeq" id="WP_265678022.1">
    <property type="nucleotide sequence ID" value="NZ_JAKRRY010000089.1"/>
</dbReference>
<keyword evidence="1" id="KW-0812">Transmembrane</keyword>
<keyword evidence="3" id="KW-1185">Reference proteome</keyword>
<protein>
    <submittedName>
        <fullName evidence="2">Uncharacterized protein</fullName>
    </submittedName>
</protein>
<reference evidence="2" key="1">
    <citation type="submission" date="2022-02" db="EMBL/GenBank/DDBJ databases">
        <title>Vibrio sp. nov, a new bacterium isolated from seawater.</title>
        <authorList>
            <person name="Yuan Y."/>
        </authorList>
    </citation>
    <scope>NUCLEOTIDE SEQUENCE</scope>
    <source>
        <strain evidence="2">ZSDZ65</strain>
    </source>
</reference>
<evidence type="ECO:0000313" key="2">
    <source>
        <dbReference type="EMBL" id="MCW8349283.1"/>
    </source>
</evidence>
<dbReference type="AlphaFoldDB" id="A0A9X3HZF5"/>
<keyword evidence="1" id="KW-1133">Transmembrane helix</keyword>
<sequence>MGNYSLNSQYTKKVEKQFEKWAEFLNGVVGILAFTLGLASLGTPTPSVSAIFSTVIVIYVWNRGKHHFPKEIDNLRKAAKSDGEAELLLRGLLSKHFGILSLIKKYPAYLVGYLFLLSIVISPFVYRAILVNSESANWFAKFYGLPI</sequence>
<feature type="transmembrane region" description="Helical" evidence="1">
    <location>
        <begin position="45"/>
        <end position="62"/>
    </location>
</feature>
<name>A0A9X3HZF5_9VIBR</name>
<proteinExistence type="predicted"/>
<evidence type="ECO:0000256" key="1">
    <source>
        <dbReference type="SAM" id="Phobius"/>
    </source>
</evidence>
<feature type="transmembrane region" description="Helical" evidence="1">
    <location>
        <begin position="21"/>
        <end position="39"/>
    </location>
</feature>
<dbReference type="Proteomes" id="UP001155587">
    <property type="component" value="Unassembled WGS sequence"/>
</dbReference>
<gene>
    <name evidence="2" type="ORF">MD535_25200</name>
</gene>
<accession>A0A9X3HZF5</accession>
<dbReference type="EMBL" id="JAKRRY010000089">
    <property type="protein sequence ID" value="MCW8349283.1"/>
    <property type="molecule type" value="Genomic_DNA"/>
</dbReference>
<evidence type="ECO:0000313" key="3">
    <source>
        <dbReference type="Proteomes" id="UP001155587"/>
    </source>
</evidence>